<dbReference type="InterPro" id="IPR000157">
    <property type="entry name" value="TIR_dom"/>
</dbReference>
<dbReference type="Pfam" id="PF00931">
    <property type="entry name" value="NB-ARC"/>
    <property type="match status" value="1"/>
</dbReference>
<evidence type="ECO:0000313" key="6">
    <source>
        <dbReference type="EMBL" id="SPD13053.1"/>
    </source>
</evidence>
<dbReference type="SUPFAM" id="SSF52200">
    <property type="entry name" value="Toll/Interleukin receptor TIR domain"/>
    <property type="match status" value="1"/>
</dbReference>
<dbReference type="Gene3D" id="3.80.10.10">
    <property type="entry name" value="Ribonuclease Inhibitor"/>
    <property type="match status" value="4"/>
</dbReference>
<protein>
    <recommendedName>
        <fullName evidence="5">TIR domain-containing protein</fullName>
    </recommendedName>
</protein>
<keyword evidence="4" id="KW-0520">NAD</keyword>
<evidence type="ECO:0000256" key="2">
    <source>
        <dbReference type="ARBA" id="ARBA00022737"/>
    </source>
</evidence>
<dbReference type="Pfam" id="PF13855">
    <property type="entry name" value="LRR_8"/>
    <property type="match status" value="1"/>
</dbReference>
<evidence type="ECO:0000256" key="4">
    <source>
        <dbReference type="ARBA" id="ARBA00023027"/>
    </source>
</evidence>
<reference evidence="6" key="1">
    <citation type="submission" date="2018-02" db="EMBL/GenBank/DDBJ databases">
        <authorList>
            <person name="Cohen D.B."/>
            <person name="Kent A.D."/>
        </authorList>
    </citation>
    <scope>NUCLEOTIDE SEQUENCE</scope>
</reference>
<dbReference type="InterPro" id="IPR042197">
    <property type="entry name" value="Apaf_helical"/>
</dbReference>
<organism evidence="6">
    <name type="scientific">Fagus sylvatica</name>
    <name type="common">Beechnut</name>
    <dbReference type="NCBI Taxonomy" id="28930"/>
    <lineage>
        <taxon>Eukaryota</taxon>
        <taxon>Viridiplantae</taxon>
        <taxon>Streptophyta</taxon>
        <taxon>Embryophyta</taxon>
        <taxon>Tracheophyta</taxon>
        <taxon>Spermatophyta</taxon>
        <taxon>Magnoliopsida</taxon>
        <taxon>eudicotyledons</taxon>
        <taxon>Gunneridae</taxon>
        <taxon>Pentapetalae</taxon>
        <taxon>rosids</taxon>
        <taxon>fabids</taxon>
        <taxon>Fagales</taxon>
        <taxon>Fagaceae</taxon>
        <taxon>Fagus</taxon>
    </lineage>
</organism>
<dbReference type="InterPro" id="IPR044974">
    <property type="entry name" value="Disease_R_plants"/>
</dbReference>
<dbReference type="Pfam" id="PF23598">
    <property type="entry name" value="LRR_14"/>
    <property type="match status" value="2"/>
</dbReference>
<evidence type="ECO:0000256" key="3">
    <source>
        <dbReference type="ARBA" id="ARBA00022821"/>
    </source>
</evidence>
<dbReference type="SUPFAM" id="SSF52058">
    <property type="entry name" value="L domain-like"/>
    <property type="match status" value="2"/>
</dbReference>
<dbReference type="PANTHER" id="PTHR11017">
    <property type="entry name" value="LEUCINE-RICH REPEAT-CONTAINING PROTEIN"/>
    <property type="match status" value="1"/>
</dbReference>
<dbReference type="InterPro" id="IPR055414">
    <property type="entry name" value="LRR_R13L4/SHOC2-like"/>
</dbReference>
<dbReference type="GO" id="GO:0051707">
    <property type="term" value="P:response to other organism"/>
    <property type="evidence" value="ECO:0007669"/>
    <property type="project" value="UniProtKB-ARBA"/>
</dbReference>
<dbReference type="EMBL" id="OIVN01003704">
    <property type="protein sequence ID" value="SPD13053.1"/>
    <property type="molecule type" value="Genomic_DNA"/>
</dbReference>
<feature type="domain" description="TIR" evidence="5">
    <location>
        <begin position="21"/>
        <end position="191"/>
    </location>
</feature>
<name>A0A2N9HMT9_FAGSY</name>
<dbReference type="GO" id="GO:0043531">
    <property type="term" value="F:ADP binding"/>
    <property type="evidence" value="ECO:0007669"/>
    <property type="project" value="InterPro"/>
</dbReference>
<dbReference type="FunFam" id="3.40.50.10140:FF:000007">
    <property type="entry name" value="Disease resistance protein (TIR-NBS-LRR class)"/>
    <property type="match status" value="1"/>
</dbReference>
<dbReference type="Gene3D" id="3.40.50.10140">
    <property type="entry name" value="Toll/interleukin-1 receptor homology (TIR) domain"/>
    <property type="match status" value="1"/>
</dbReference>
<accession>A0A2N9HMT9</accession>
<dbReference type="InterPro" id="IPR032675">
    <property type="entry name" value="LRR_dom_sf"/>
</dbReference>
<dbReference type="Pfam" id="PF01582">
    <property type="entry name" value="TIR"/>
    <property type="match status" value="1"/>
</dbReference>
<proteinExistence type="predicted"/>
<evidence type="ECO:0000256" key="1">
    <source>
        <dbReference type="ARBA" id="ARBA00022614"/>
    </source>
</evidence>
<dbReference type="Gene3D" id="1.10.8.430">
    <property type="entry name" value="Helical domain of apoptotic protease-activating factors"/>
    <property type="match status" value="1"/>
</dbReference>
<dbReference type="PROSITE" id="PS51450">
    <property type="entry name" value="LRR"/>
    <property type="match status" value="1"/>
</dbReference>
<sequence length="1226" mass="139325">MDLMDVTASSSFPTFSSTARWKYDVFLSFRGDDTRKTFTDLIYDALRQKGINTFKDDKDLEKGETISQELSKAIEESRSAIVILSKNYASSTWCLDELTKIIHCKEEMGMRVLPVFYDVEPSHVRKQLGTFAQAFIEHEERFKENIEKVEKWRAALSHVGNLAGWTVMNSYLSEVIQSIVGQISRNLTHEFSDIIEDFVGIDSRVVELESYLAIGDTCEGILVIKRRLRYKRILLVLDDVNHPKQLEMLIGKHDWFGPGSRIIITTRDEHLLETHQVDKIYEIKGLNDEEARHLFCLKAFKKEHVPIDYLELSKDFLSHAGGLPLALEVLGSFLFGSSIVQWESALKRLKEFPNPEVLQVLQISFDGLLDPEKEIFLHIACFFNHEKKDHMHDLLEEMGRYIVHQECPNESGKRSRLWLYEDIDNMLKRNTGTEAVQAIDVRNSYLEENEVDWNPEAFSKLCNLEFLRIRNICLKHGPQDLPNNLRILDWSKYPSKCLPVSFHPNELVQLHLPHSNIERLWIGMKELQPSIINHKKLIHLNLNWCTKLSRLPSKFGMESLVALHLRGCSNVTKIPEFEGNMGCLKYLSLEDIAITELPSSVERLTGLSFLNLRYCKNLVCLPNTFCNLKSLKYLSLFGCSKFHNLPENLGNIKGLVKLYLDETSIRELPSSVERLIDLTYLSLGGCKHLVCLPNTICNLKLLETLNLSGCSKLDDLPENLGILEGLVDLYLSGTAIKELPSSIGHLTSLTFLKIRKCKDLLCLPSTICNLKSLEVLALSGCSKFENLPDNLGNVEGLRVLRLSRMAIKELPSSIGHLTSLTYLKIRKCKDLLCLPSTICNLKSLRDLVLSGCSKMDELPENLGILKGLVNLYLNGTAIKELPSSIGHLTSLINLDIRNCKDLLCLPSTICNLKSLEHLDLSGCSKFENLPENIGNVKGLKTLELSGTAIKNVPSSIVLLENLKELHFKKPAYSFDPNSTSHGLMGLTLPSLSGLTYLKELDLPDCNIWEIPNDIGCLSSLKSLNLSGNNLDSLPESISKLPHLNWLVLEGCKRLRELPDIPSTTSYVNVNYCTSITLKKLPGERDPRRCTFTRFTLHCLNCFKLMENIQRQRCPVPDRAYMMIMPGSQIPKWFSNERLKYQTLSIHNRAWRWRKLGYVWHMSKTSKMAQCNNNSTITILAIQLQKVPEISEAMMRMMGLDLVEKATLTRNHSQRGQPLTRKGIMGQ</sequence>
<dbReference type="InterPro" id="IPR027417">
    <property type="entry name" value="P-loop_NTPase"/>
</dbReference>
<keyword evidence="1" id="KW-0433">Leucine-rich repeat</keyword>
<dbReference type="GO" id="GO:0007165">
    <property type="term" value="P:signal transduction"/>
    <property type="evidence" value="ECO:0007669"/>
    <property type="project" value="InterPro"/>
</dbReference>
<keyword evidence="2" id="KW-0677">Repeat</keyword>
<dbReference type="PANTHER" id="PTHR11017:SF573">
    <property type="entry name" value="ADP-RIBOSYL CYCLASE_CYCLIC ADP-RIBOSE HYDROLASE"/>
    <property type="match status" value="1"/>
</dbReference>
<dbReference type="PROSITE" id="PS50104">
    <property type="entry name" value="TIR"/>
    <property type="match status" value="1"/>
</dbReference>
<dbReference type="GO" id="GO:0006952">
    <property type="term" value="P:defense response"/>
    <property type="evidence" value="ECO:0007669"/>
    <property type="project" value="UniProtKB-KW"/>
</dbReference>
<dbReference type="InterPro" id="IPR001611">
    <property type="entry name" value="Leu-rich_rpt"/>
</dbReference>
<dbReference type="InterPro" id="IPR002182">
    <property type="entry name" value="NB-ARC"/>
</dbReference>
<dbReference type="PRINTS" id="PR00364">
    <property type="entry name" value="DISEASERSIST"/>
</dbReference>
<gene>
    <name evidence="6" type="ORF">FSB_LOCUS40935</name>
</gene>
<dbReference type="InterPro" id="IPR003591">
    <property type="entry name" value="Leu-rich_rpt_typical-subtyp"/>
</dbReference>
<dbReference type="InterPro" id="IPR035897">
    <property type="entry name" value="Toll_tir_struct_dom_sf"/>
</dbReference>
<keyword evidence="3" id="KW-0611">Plant defense</keyword>
<dbReference type="AlphaFoldDB" id="A0A2N9HMT9"/>
<dbReference type="SMART" id="SM00369">
    <property type="entry name" value="LRR_TYP"/>
    <property type="match status" value="8"/>
</dbReference>
<evidence type="ECO:0000259" key="5">
    <source>
        <dbReference type="PROSITE" id="PS50104"/>
    </source>
</evidence>
<dbReference type="SUPFAM" id="SSF52540">
    <property type="entry name" value="P-loop containing nucleoside triphosphate hydrolases"/>
    <property type="match status" value="1"/>
</dbReference>
<dbReference type="SMART" id="SM00255">
    <property type="entry name" value="TIR"/>
    <property type="match status" value="1"/>
</dbReference>